<evidence type="ECO:0000313" key="1">
    <source>
        <dbReference type="EMBL" id="TDQ35421.1"/>
    </source>
</evidence>
<dbReference type="RefSeq" id="WP_133581898.1">
    <property type="nucleotide sequence ID" value="NZ_SNYJ01000021.1"/>
</dbReference>
<dbReference type="EMBL" id="SNYJ01000021">
    <property type="protein sequence ID" value="TDQ35421.1"/>
    <property type="molecule type" value="Genomic_DNA"/>
</dbReference>
<name>A0A4R6TR17_9BACI</name>
<dbReference type="InterPro" id="IPR025431">
    <property type="entry name" value="YhdB-like"/>
</dbReference>
<reference evidence="1 2" key="1">
    <citation type="submission" date="2019-03" db="EMBL/GenBank/DDBJ databases">
        <title>Genomic Encyclopedia of Type Strains, Phase IV (KMG-IV): sequencing the most valuable type-strain genomes for metagenomic binning, comparative biology and taxonomic classification.</title>
        <authorList>
            <person name="Goeker M."/>
        </authorList>
    </citation>
    <scope>NUCLEOTIDE SEQUENCE [LARGE SCALE GENOMIC DNA]</scope>
    <source>
        <strain evidence="1 2">DSM 28697</strain>
    </source>
</reference>
<accession>A0A4R6TR17</accession>
<organism evidence="1 2">
    <name type="scientific">Aureibacillus halotolerans</name>
    <dbReference type="NCBI Taxonomy" id="1508390"/>
    <lineage>
        <taxon>Bacteria</taxon>
        <taxon>Bacillati</taxon>
        <taxon>Bacillota</taxon>
        <taxon>Bacilli</taxon>
        <taxon>Bacillales</taxon>
        <taxon>Bacillaceae</taxon>
        <taxon>Aureibacillus</taxon>
    </lineage>
</organism>
<proteinExistence type="predicted"/>
<evidence type="ECO:0000313" key="2">
    <source>
        <dbReference type="Proteomes" id="UP000295632"/>
    </source>
</evidence>
<keyword evidence="2" id="KW-1185">Reference proteome</keyword>
<dbReference type="Pfam" id="PF14148">
    <property type="entry name" value="YhdB"/>
    <property type="match status" value="1"/>
</dbReference>
<protein>
    <submittedName>
        <fullName evidence="1">YhdB-like protein</fullName>
    </submittedName>
</protein>
<sequence length="80" mass="9794">MSTLDYDKALYYMNRLQLDDLLVLMIRTNDDFLSKKIERYLHALYYETDYQLVERQQDSLYHYLDNAYLSFGFKEIPVYS</sequence>
<comment type="caution">
    <text evidence="1">The sequence shown here is derived from an EMBL/GenBank/DDBJ whole genome shotgun (WGS) entry which is preliminary data.</text>
</comment>
<gene>
    <name evidence="1" type="ORF">EV213_12138</name>
</gene>
<dbReference type="Proteomes" id="UP000295632">
    <property type="component" value="Unassembled WGS sequence"/>
</dbReference>
<dbReference type="OrthoDB" id="2691588at2"/>
<dbReference type="AlphaFoldDB" id="A0A4R6TR17"/>